<dbReference type="InterPro" id="IPR050109">
    <property type="entry name" value="HTH-type_TetR-like_transc_reg"/>
</dbReference>
<evidence type="ECO:0000259" key="5">
    <source>
        <dbReference type="PROSITE" id="PS50977"/>
    </source>
</evidence>
<dbReference type="GO" id="GO:0003700">
    <property type="term" value="F:DNA-binding transcription factor activity"/>
    <property type="evidence" value="ECO:0007669"/>
    <property type="project" value="TreeGrafter"/>
</dbReference>
<dbReference type="GO" id="GO:0000976">
    <property type="term" value="F:transcription cis-regulatory region binding"/>
    <property type="evidence" value="ECO:0007669"/>
    <property type="project" value="TreeGrafter"/>
</dbReference>
<dbReference type="PANTHER" id="PTHR30055:SF151">
    <property type="entry name" value="TRANSCRIPTIONAL REGULATORY PROTEIN"/>
    <property type="match status" value="1"/>
</dbReference>
<dbReference type="SUPFAM" id="SSF46689">
    <property type="entry name" value="Homeodomain-like"/>
    <property type="match status" value="1"/>
</dbReference>
<evidence type="ECO:0000313" key="7">
    <source>
        <dbReference type="EMBL" id="RXZ86628.1"/>
    </source>
</evidence>
<evidence type="ECO:0000313" key="9">
    <source>
        <dbReference type="Proteomes" id="UP000581087"/>
    </source>
</evidence>
<feature type="domain" description="HTH tetR-type" evidence="5">
    <location>
        <begin position="6"/>
        <end position="66"/>
    </location>
</feature>
<dbReference type="InterPro" id="IPR036271">
    <property type="entry name" value="Tet_transcr_reg_TetR-rel_C_sf"/>
</dbReference>
<keyword evidence="2 4" id="KW-0238">DNA-binding</keyword>
<dbReference type="SUPFAM" id="SSF48498">
    <property type="entry name" value="Tetracyclin repressor-like, C-terminal domain"/>
    <property type="match status" value="1"/>
</dbReference>
<dbReference type="Pfam" id="PF02909">
    <property type="entry name" value="TetR_C_1"/>
    <property type="match status" value="1"/>
</dbReference>
<evidence type="ECO:0000256" key="2">
    <source>
        <dbReference type="ARBA" id="ARBA00023125"/>
    </source>
</evidence>
<evidence type="ECO:0000256" key="3">
    <source>
        <dbReference type="ARBA" id="ARBA00023163"/>
    </source>
</evidence>
<dbReference type="InterPro" id="IPR009057">
    <property type="entry name" value="Homeodomain-like_sf"/>
</dbReference>
<dbReference type="PROSITE" id="PS50977">
    <property type="entry name" value="HTH_TETR_2"/>
    <property type="match status" value="1"/>
</dbReference>
<organism evidence="7 8">
    <name type="scientific">Agromyces atrinae</name>
    <dbReference type="NCBI Taxonomy" id="592376"/>
    <lineage>
        <taxon>Bacteria</taxon>
        <taxon>Bacillati</taxon>
        <taxon>Actinomycetota</taxon>
        <taxon>Actinomycetes</taxon>
        <taxon>Micrococcales</taxon>
        <taxon>Microbacteriaceae</taxon>
        <taxon>Agromyces</taxon>
    </lineage>
</organism>
<reference evidence="6 9" key="2">
    <citation type="submission" date="2020-07" db="EMBL/GenBank/DDBJ databases">
        <title>Sequencing the genomes of 1000 actinobacteria strains.</title>
        <authorList>
            <person name="Klenk H.-P."/>
        </authorList>
    </citation>
    <scope>NUCLEOTIDE SEQUENCE [LARGE SCALE GENOMIC DNA]</scope>
    <source>
        <strain evidence="6 9">DSM 23870</strain>
    </source>
</reference>
<evidence type="ECO:0000313" key="8">
    <source>
        <dbReference type="Proteomes" id="UP000292686"/>
    </source>
</evidence>
<dbReference type="Proteomes" id="UP000581087">
    <property type="component" value="Unassembled WGS sequence"/>
</dbReference>
<feature type="DNA-binding region" description="H-T-H motif" evidence="4">
    <location>
        <begin position="29"/>
        <end position="48"/>
    </location>
</feature>
<keyword evidence="3" id="KW-0804">Transcription</keyword>
<keyword evidence="1" id="KW-0805">Transcription regulation</keyword>
<evidence type="ECO:0000256" key="1">
    <source>
        <dbReference type="ARBA" id="ARBA00023015"/>
    </source>
</evidence>
<dbReference type="PANTHER" id="PTHR30055">
    <property type="entry name" value="HTH-TYPE TRANSCRIPTIONAL REGULATOR RUTR"/>
    <property type="match status" value="1"/>
</dbReference>
<proteinExistence type="predicted"/>
<dbReference type="AlphaFoldDB" id="A0A4Q2M485"/>
<name>A0A4Q2M485_9MICO</name>
<accession>A0A4Q2M485</accession>
<dbReference type="Gene3D" id="1.10.10.60">
    <property type="entry name" value="Homeodomain-like"/>
    <property type="match status" value="1"/>
</dbReference>
<dbReference type="Gene3D" id="1.10.357.10">
    <property type="entry name" value="Tetracycline Repressor, domain 2"/>
    <property type="match status" value="1"/>
</dbReference>
<dbReference type="InterPro" id="IPR001647">
    <property type="entry name" value="HTH_TetR"/>
</dbReference>
<protein>
    <submittedName>
        <fullName evidence="6 7">AcrR family transcriptional regulator</fullName>
    </submittedName>
</protein>
<dbReference type="OrthoDB" id="329481at2"/>
<dbReference type="Proteomes" id="UP000292686">
    <property type="component" value="Unassembled WGS sequence"/>
</dbReference>
<dbReference type="RefSeq" id="WP_129174500.1">
    <property type="nucleotide sequence ID" value="NZ_JACCBI010000001.1"/>
</dbReference>
<evidence type="ECO:0000313" key="6">
    <source>
        <dbReference type="EMBL" id="NYD66303.1"/>
    </source>
</evidence>
<evidence type="ECO:0000256" key="4">
    <source>
        <dbReference type="PROSITE-ProRule" id="PRU00335"/>
    </source>
</evidence>
<keyword evidence="8" id="KW-1185">Reference proteome</keyword>
<comment type="caution">
    <text evidence="7">The sequence shown here is derived from an EMBL/GenBank/DDBJ whole genome shotgun (WGS) entry which is preliminary data.</text>
</comment>
<gene>
    <name evidence="6" type="ORF">BJ972_000822</name>
    <name evidence="7" type="ORF">ESP50_09570</name>
</gene>
<reference evidence="7 8" key="1">
    <citation type="submission" date="2019-01" db="EMBL/GenBank/DDBJ databases">
        <title>Agromyces.</title>
        <authorList>
            <person name="Li J."/>
        </authorList>
    </citation>
    <scope>NUCLEOTIDE SEQUENCE [LARGE SCALE GENOMIC DNA]</scope>
    <source>
        <strain evidence="7 8">DSM 23870</strain>
    </source>
</reference>
<dbReference type="EMBL" id="SDPM01000004">
    <property type="protein sequence ID" value="RXZ86628.1"/>
    <property type="molecule type" value="Genomic_DNA"/>
</dbReference>
<dbReference type="GO" id="GO:0045892">
    <property type="term" value="P:negative regulation of DNA-templated transcription"/>
    <property type="evidence" value="ECO:0007669"/>
    <property type="project" value="InterPro"/>
</dbReference>
<dbReference type="InterPro" id="IPR004111">
    <property type="entry name" value="Repressor_TetR_C"/>
</dbReference>
<sequence length="214" mass="22976">MAERPALTRDRVIEAAVAVADRGGLAAVSMRNVGRELGVEAMSLYNHVANKQALLDGLADVAFASIALPVATAPWRDEMVTRADSARAVLSSHPWALGLLESRSSPGPAVLIHHNAVLACLRTNGFSIALASHAFSVLDAYVYGFVLTEVNLPFDSADGPEDFAAGFEVPADEYPFVRELMTELVVGKDYAFGNEFGYGLDIILDELERRLAAE</sequence>
<dbReference type="EMBL" id="JACCBI010000001">
    <property type="protein sequence ID" value="NYD66303.1"/>
    <property type="molecule type" value="Genomic_DNA"/>
</dbReference>
<dbReference type="Pfam" id="PF00440">
    <property type="entry name" value="TetR_N"/>
    <property type="match status" value="1"/>
</dbReference>